<keyword evidence="6" id="KW-1185">Reference proteome</keyword>
<proteinExistence type="inferred from homology"/>
<evidence type="ECO:0000259" key="4">
    <source>
        <dbReference type="PROSITE" id="PS51184"/>
    </source>
</evidence>
<evidence type="ECO:0000313" key="5">
    <source>
        <dbReference type="EMBL" id="KAG8177737.1"/>
    </source>
</evidence>
<dbReference type="Proteomes" id="UP000827092">
    <property type="component" value="Unassembled WGS sequence"/>
</dbReference>
<dbReference type="EMBL" id="JAFNEN010000756">
    <property type="protein sequence ID" value="KAG8177737.1"/>
    <property type="molecule type" value="Genomic_DNA"/>
</dbReference>
<gene>
    <name evidence="5" type="ORF">JTE90_023628</name>
</gene>
<dbReference type="GO" id="GO:0005634">
    <property type="term" value="C:nucleus"/>
    <property type="evidence" value="ECO:0007669"/>
    <property type="project" value="TreeGrafter"/>
</dbReference>
<dbReference type="GO" id="GO:0005737">
    <property type="term" value="C:cytoplasm"/>
    <property type="evidence" value="ECO:0007669"/>
    <property type="project" value="TreeGrafter"/>
</dbReference>
<evidence type="ECO:0000256" key="2">
    <source>
        <dbReference type="ARBA" id="ARBA00047762"/>
    </source>
</evidence>
<dbReference type="AlphaFoldDB" id="A0AAV6U1L2"/>
<name>A0AAV6U1L2_9ARAC</name>
<dbReference type="SUPFAM" id="SSF51197">
    <property type="entry name" value="Clavaminate synthase-like"/>
    <property type="match status" value="1"/>
</dbReference>
<sequence length="350" mass="41875">MTNTPCVITKSETATWKSRHDWITSEGLPNFSFLSKQFGTSIVPVAECDNREYNSQHKIEMSFIDYLNHWKNLIQTPEISSENLYLKDWHFQREYPSYEAYKTPKYFHSDWLNEYHERENDDYKFVYMGPKGTWTPLHVDVFGSYSWSANVCGRKKWWMFPPEHEKFLKDETNKLIYLVEDGSASKHRDLCLEVIQEPGEVIFVPSGWHHQVWNIDHTISINHNWFNACNILYVWHCLNVAALDVEKEISDCKTSDDWEEQWQIILKVHHGFNYADFYHLLEYIFEKRVKYLKSLDVDDYSKEWQEMFDIFAIKNVCSKMLNSNLPLKLRKLVEYLFINVENVISKSENK</sequence>
<dbReference type="GO" id="GO:0016706">
    <property type="term" value="F:2-oxoglutarate-dependent dioxygenase activity"/>
    <property type="evidence" value="ECO:0007669"/>
    <property type="project" value="TreeGrafter"/>
</dbReference>
<dbReference type="PANTHER" id="PTHR12480:SF6">
    <property type="entry name" value="2-OXOGLUTARATE AND IRON-DEPENDENT OXYGENASE JMJD4"/>
    <property type="match status" value="1"/>
</dbReference>
<accession>A0AAV6U1L2</accession>
<evidence type="ECO:0000313" key="6">
    <source>
        <dbReference type="Proteomes" id="UP000827092"/>
    </source>
</evidence>
<comment type="catalytic activity">
    <reaction evidence="2">
        <text>L-lysyl-[protein] + 2-oxoglutarate + O2 = 4-hydroxy-L-lysyl-[protein] + succinate + CO2</text>
        <dbReference type="Rhea" id="RHEA:57156"/>
        <dbReference type="Rhea" id="RHEA-COMP:9752"/>
        <dbReference type="Rhea" id="RHEA-COMP:15084"/>
        <dbReference type="ChEBI" id="CHEBI:15379"/>
        <dbReference type="ChEBI" id="CHEBI:16526"/>
        <dbReference type="ChEBI" id="CHEBI:16810"/>
        <dbReference type="ChEBI" id="CHEBI:29969"/>
        <dbReference type="ChEBI" id="CHEBI:30031"/>
        <dbReference type="ChEBI" id="CHEBI:141495"/>
    </reaction>
</comment>
<dbReference type="GO" id="GO:0043565">
    <property type="term" value="F:sequence-specific DNA binding"/>
    <property type="evidence" value="ECO:0007669"/>
    <property type="project" value="TreeGrafter"/>
</dbReference>
<protein>
    <recommendedName>
        <fullName evidence="3">Jumonji domain-containing protein 4</fullName>
    </recommendedName>
</protein>
<evidence type="ECO:0000256" key="1">
    <source>
        <dbReference type="ARBA" id="ARBA00038068"/>
    </source>
</evidence>
<organism evidence="5 6">
    <name type="scientific">Oedothorax gibbosus</name>
    <dbReference type="NCBI Taxonomy" id="931172"/>
    <lineage>
        <taxon>Eukaryota</taxon>
        <taxon>Metazoa</taxon>
        <taxon>Ecdysozoa</taxon>
        <taxon>Arthropoda</taxon>
        <taxon>Chelicerata</taxon>
        <taxon>Arachnida</taxon>
        <taxon>Araneae</taxon>
        <taxon>Araneomorphae</taxon>
        <taxon>Entelegynae</taxon>
        <taxon>Araneoidea</taxon>
        <taxon>Linyphiidae</taxon>
        <taxon>Erigoninae</taxon>
        <taxon>Oedothorax</taxon>
    </lineage>
</organism>
<dbReference type="PANTHER" id="PTHR12480">
    <property type="entry name" value="ARGININE DEMETHYLASE AND LYSYL-HYDROXYLASE JMJD"/>
    <property type="match status" value="1"/>
</dbReference>
<dbReference type="InterPro" id="IPR050910">
    <property type="entry name" value="JMJD6_ArgDemeth/LysHydrox"/>
</dbReference>
<evidence type="ECO:0000256" key="3">
    <source>
        <dbReference type="ARBA" id="ARBA00082904"/>
    </source>
</evidence>
<reference evidence="5 6" key="1">
    <citation type="journal article" date="2022" name="Nat. Ecol. Evol.">
        <title>A masculinizing supergene underlies an exaggerated male reproductive morph in a spider.</title>
        <authorList>
            <person name="Hendrickx F."/>
            <person name="De Corte Z."/>
            <person name="Sonet G."/>
            <person name="Van Belleghem S.M."/>
            <person name="Kostlbacher S."/>
            <person name="Vangestel C."/>
        </authorList>
    </citation>
    <scope>NUCLEOTIDE SEQUENCE [LARGE SCALE GENOMIC DNA]</scope>
    <source>
        <strain evidence="5">W744_W776</strain>
    </source>
</reference>
<dbReference type="SMART" id="SM00558">
    <property type="entry name" value="JmjC"/>
    <property type="match status" value="1"/>
</dbReference>
<comment type="caution">
    <text evidence="5">The sequence shown here is derived from an EMBL/GenBank/DDBJ whole genome shotgun (WGS) entry which is preliminary data.</text>
</comment>
<feature type="domain" description="JmjC" evidence="4">
    <location>
        <begin position="92"/>
        <end position="242"/>
    </location>
</feature>
<dbReference type="Gene3D" id="2.60.120.650">
    <property type="entry name" value="Cupin"/>
    <property type="match status" value="1"/>
</dbReference>
<dbReference type="InterPro" id="IPR003347">
    <property type="entry name" value="JmjC_dom"/>
</dbReference>
<dbReference type="GO" id="GO:0045905">
    <property type="term" value="P:positive regulation of translational termination"/>
    <property type="evidence" value="ECO:0007669"/>
    <property type="project" value="TreeGrafter"/>
</dbReference>
<dbReference type="PROSITE" id="PS51184">
    <property type="entry name" value="JMJC"/>
    <property type="match status" value="1"/>
</dbReference>
<comment type="similarity">
    <text evidence="1">Belongs to the JMJD6 family.</text>
</comment>
<dbReference type="Pfam" id="PF02373">
    <property type="entry name" value="JmjC"/>
    <property type="match status" value="1"/>
</dbReference>